<proteinExistence type="predicted"/>
<feature type="signal peptide" evidence="1">
    <location>
        <begin position="1"/>
        <end position="18"/>
    </location>
</feature>
<name>A0A0B7FE03_THACB</name>
<feature type="chain" id="PRO_5002115767" evidence="1">
    <location>
        <begin position="19"/>
        <end position="189"/>
    </location>
</feature>
<evidence type="ECO:0000256" key="1">
    <source>
        <dbReference type="SAM" id="SignalP"/>
    </source>
</evidence>
<sequence>MIFSRFLLIAVAAVGVVAHSRSGHAHKVGMVRVPAKVDVAPRTYAASPYKDAMAKLEEYQDQTTDAMAGPANEREGKLIAITAGVLDTVKVYNNDFKKKFSLLDISNIVKSGQMSSFGRKLYVILRSCKGTRSQPLMDNIHAINTEVDSMGEFLFDKLPGTISALVLPMFAKYSDRMDMIEYATKPASY</sequence>
<evidence type="ECO:0000313" key="2">
    <source>
        <dbReference type="EMBL" id="CEL56276.1"/>
    </source>
</evidence>
<reference evidence="2 3" key="1">
    <citation type="submission" date="2014-11" db="EMBL/GenBank/DDBJ databases">
        <authorList>
            <person name="Wibberg Daniel"/>
        </authorList>
    </citation>
    <scope>NUCLEOTIDE SEQUENCE [LARGE SCALE GENOMIC DNA]</scope>
    <source>
        <strain evidence="2">Rhizoctonia solani AG1-IB 7/3/14</strain>
    </source>
</reference>
<protein>
    <submittedName>
        <fullName evidence="2">Uncharacterized protein</fullName>
    </submittedName>
</protein>
<dbReference type="EMBL" id="LN679120">
    <property type="protein sequence ID" value="CEL56276.1"/>
    <property type="molecule type" value="Genomic_DNA"/>
</dbReference>
<keyword evidence="3" id="KW-1185">Reference proteome</keyword>
<keyword evidence="1" id="KW-0732">Signal</keyword>
<dbReference type="Proteomes" id="UP000059188">
    <property type="component" value="Unassembled WGS sequence"/>
</dbReference>
<evidence type="ECO:0000313" key="3">
    <source>
        <dbReference type="Proteomes" id="UP000059188"/>
    </source>
</evidence>
<organism evidence="2 3">
    <name type="scientific">Thanatephorus cucumeris (strain AG1-IB / isolate 7/3/14)</name>
    <name type="common">Lettuce bottom rot fungus</name>
    <name type="synonym">Rhizoctonia solani</name>
    <dbReference type="NCBI Taxonomy" id="1108050"/>
    <lineage>
        <taxon>Eukaryota</taxon>
        <taxon>Fungi</taxon>
        <taxon>Dikarya</taxon>
        <taxon>Basidiomycota</taxon>
        <taxon>Agaricomycotina</taxon>
        <taxon>Agaricomycetes</taxon>
        <taxon>Cantharellales</taxon>
        <taxon>Ceratobasidiaceae</taxon>
        <taxon>Rhizoctonia</taxon>
        <taxon>Rhizoctonia solani AG-1</taxon>
    </lineage>
</organism>
<gene>
    <name evidence="2" type="ORF">RSOLAG1IB_07692</name>
</gene>
<accession>A0A0B7FE03</accession>
<dbReference type="OrthoDB" id="3183756at2759"/>
<dbReference type="AlphaFoldDB" id="A0A0B7FE03"/>